<dbReference type="EMBL" id="JAPDOD010000002">
    <property type="protein sequence ID" value="MDA0159239.1"/>
    <property type="molecule type" value="Genomic_DNA"/>
</dbReference>
<dbReference type="Proteomes" id="UP001149140">
    <property type="component" value="Unassembled WGS sequence"/>
</dbReference>
<dbReference type="PANTHER" id="PTHR30151:SF0">
    <property type="entry name" value="ABC TRANSPORTER PERMEASE PROTEIN MJ0413-RELATED"/>
    <property type="match status" value="1"/>
</dbReference>
<evidence type="ECO:0000313" key="9">
    <source>
        <dbReference type="EMBL" id="MDA0159239.1"/>
    </source>
</evidence>
<dbReference type="AlphaFoldDB" id="A0A9X3RYJ6"/>
<gene>
    <name evidence="9" type="ORF">OM076_03090</name>
</gene>
<feature type="transmembrane region" description="Helical" evidence="7">
    <location>
        <begin position="238"/>
        <end position="262"/>
    </location>
</feature>
<feature type="transmembrane region" description="Helical" evidence="7">
    <location>
        <begin position="89"/>
        <end position="108"/>
    </location>
</feature>
<keyword evidence="2 7" id="KW-0813">Transport</keyword>
<evidence type="ECO:0000256" key="4">
    <source>
        <dbReference type="ARBA" id="ARBA00022692"/>
    </source>
</evidence>
<keyword evidence="4 7" id="KW-0812">Transmembrane</keyword>
<feature type="transmembrane region" description="Helical" evidence="7">
    <location>
        <begin position="31"/>
        <end position="53"/>
    </location>
</feature>
<evidence type="ECO:0000256" key="3">
    <source>
        <dbReference type="ARBA" id="ARBA00022475"/>
    </source>
</evidence>
<reference evidence="9" key="1">
    <citation type="submission" date="2022-10" db="EMBL/GenBank/DDBJ databases">
        <title>The WGS of Solirubrobacter ginsenosidimutans DSM 21036.</title>
        <authorList>
            <person name="Jiang Z."/>
        </authorList>
    </citation>
    <scope>NUCLEOTIDE SEQUENCE</scope>
    <source>
        <strain evidence="9">DSM 21036</strain>
    </source>
</reference>
<keyword evidence="3" id="KW-1003">Cell membrane</keyword>
<keyword evidence="6 7" id="KW-0472">Membrane</keyword>
<organism evidence="9 10">
    <name type="scientific">Solirubrobacter ginsenosidimutans</name>
    <dbReference type="NCBI Taxonomy" id="490573"/>
    <lineage>
        <taxon>Bacteria</taxon>
        <taxon>Bacillati</taxon>
        <taxon>Actinomycetota</taxon>
        <taxon>Thermoleophilia</taxon>
        <taxon>Solirubrobacterales</taxon>
        <taxon>Solirubrobacteraceae</taxon>
        <taxon>Solirubrobacter</taxon>
    </lineage>
</organism>
<dbReference type="PROSITE" id="PS50928">
    <property type="entry name" value="ABC_TM1"/>
    <property type="match status" value="1"/>
</dbReference>
<evidence type="ECO:0000313" key="10">
    <source>
        <dbReference type="Proteomes" id="UP001149140"/>
    </source>
</evidence>
<dbReference type="InterPro" id="IPR035906">
    <property type="entry name" value="MetI-like_sf"/>
</dbReference>
<comment type="similarity">
    <text evidence="7">Belongs to the binding-protein-dependent transport system permease family.</text>
</comment>
<dbReference type="InterPro" id="IPR000515">
    <property type="entry name" value="MetI-like"/>
</dbReference>
<evidence type="ECO:0000256" key="7">
    <source>
        <dbReference type="RuleBase" id="RU363032"/>
    </source>
</evidence>
<protein>
    <submittedName>
        <fullName evidence="9">ABC transporter permease</fullName>
    </submittedName>
</protein>
<name>A0A9X3RYJ6_9ACTN</name>
<dbReference type="Pfam" id="PF00528">
    <property type="entry name" value="BPD_transp_1"/>
    <property type="match status" value="1"/>
</dbReference>
<evidence type="ECO:0000256" key="6">
    <source>
        <dbReference type="ARBA" id="ARBA00023136"/>
    </source>
</evidence>
<comment type="subcellular location">
    <subcellularLocation>
        <location evidence="1 7">Cell membrane</location>
        <topology evidence="1 7">Multi-pass membrane protein</topology>
    </subcellularLocation>
</comment>
<feature type="domain" description="ABC transmembrane type-1" evidence="8">
    <location>
        <begin position="82"/>
        <end position="261"/>
    </location>
</feature>
<dbReference type="GO" id="GO:0005886">
    <property type="term" value="C:plasma membrane"/>
    <property type="evidence" value="ECO:0007669"/>
    <property type="project" value="UniProtKB-SubCell"/>
</dbReference>
<evidence type="ECO:0000259" key="8">
    <source>
        <dbReference type="PROSITE" id="PS50928"/>
    </source>
</evidence>
<proteinExistence type="inferred from homology"/>
<dbReference type="GO" id="GO:0055085">
    <property type="term" value="P:transmembrane transport"/>
    <property type="evidence" value="ECO:0007669"/>
    <property type="project" value="InterPro"/>
</dbReference>
<sequence length="277" mass="29444">MSSATADATGIRSRPTPARGFKRFHHDHVTAIRGVTTIVVLLLAWEFVARVFMKGSIAVAAPTEIISEYGKLARSGDLWRDISASGQEFIYGFLAAVVVGIAIGLAMGSSKVVRDYLDPVINAFYATPVIALGPLFILWLGIGLSSKVAVVFILAVLPIIINTDTGIRNVDPHILETANAFSATRRQIFLKVMLPAALPFVISGIRLGVGRGLIGVVAGELFASQAGMGYLVLSSSQVFNPAGVFVGITALAITGIVSMILLKRLERKLAPWRTGDA</sequence>
<feature type="transmembrane region" description="Helical" evidence="7">
    <location>
        <begin position="188"/>
        <end position="209"/>
    </location>
</feature>
<evidence type="ECO:0000256" key="5">
    <source>
        <dbReference type="ARBA" id="ARBA00022989"/>
    </source>
</evidence>
<dbReference type="Gene3D" id="1.10.3720.10">
    <property type="entry name" value="MetI-like"/>
    <property type="match status" value="1"/>
</dbReference>
<accession>A0A9X3RYJ6</accession>
<keyword evidence="10" id="KW-1185">Reference proteome</keyword>
<keyword evidence="5 7" id="KW-1133">Transmembrane helix</keyword>
<dbReference type="RefSeq" id="WP_270037916.1">
    <property type="nucleotide sequence ID" value="NZ_JAPDOD010000002.1"/>
</dbReference>
<comment type="caution">
    <text evidence="9">The sequence shown here is derived from an EMBL/GenBank/DDBJ whole genome shotgun (WGS) entry which is preliminary data.</text>
</comment>
<dbReference type="SUPFAM" id="SSF161098">
    <property type="entry name" value="MetI-like"/>
    <property type="match status" value="1"/>
</dbReference>
<evidence type="ECO:0000256" key="1">
    <source>
        <dbReference type="ARBA" id="ARBA00004651"/>
    </source>
</evidence>
<feature type="transmembrane region" description="Helical" evidence="7">
    <location>
        <begin position="148"/>
        <end position="167"/>
    </location>
</feature>
<dbReference type="PANTHER" id="PTHR30151">
    <property type="entry name" value="ALKANE SULFONATE ABC TRANSPORTER-RELATED, MEMBRANE SUBUNIT"/>
    <property type="match status" value="1"/>
</dbReference>
<dbReference type="CDD" id="cd06261">
    <property type="entry name" value="TM_PBP2"/>
    <property type="match status" value="1"/>
</dbReference>
<feature type="transmembrane region" description="Helical" evidence="7">
    <location>
        <begin position="120"/>
        <end position="142"/>
    </location>
</feature>
<evidence type="ECO:0000256" key="2">
    <source>
        <dbReference type="ARBA" id="ARBA00022448"/>
    </source>
</evidence>